<organism evidence="3 4">
    <name type="scientific">Erysiphe pulchra</name>
    <dbReference type="NCBI Taxonomy" id="225359"/>
    <lineage>
        <taxon>Eukaryota</taxon>
        <taxon>Fungi</taxon>
        <taxon>Dikarya</taxon>
        <taxon>Ascomycota</taxon>
        <taxon>Pezizomycotina</taxon>
        <taxon>Leotiomycetes</taxon>
        <taxon>Erysiphales</taxon>
        <taxon>Erysiphaceae</taxon>
        <taxon>Erysiphe</taxon>
    </lineage>
</organism>
<feature type="domain" description="Retrovirus-related Pol polyprotein from transposon TNT 1-94-like beta-barrel" evidence="2">
    <location>
        <begin position="208"/>
        <end position="282"/>
    </location>
</feature>
<evidence type="ECO:0000313" key="3">
    <source>
        <dbReference type="EMBL" id="POS82871.1"/>
    </source>
</evidence>
<dbReference type="OrthoDB" id="3693885at2759"/>
<sequence>MTFSSAWTYLVSMRQKIQDFNSEMAKNFTKEVLLEYLLSGLHISFDNILQSLDASVSLDPYEKLEILERNEKKYDLSARAESAHPTITDKIVSGRPKKCQIGKNSSNKMRCHFCEQEHVKNQCELRRLMMEMVSDFQTAKAREEEKRSKLSHKYRSKKTRALTAQKGSNSDSSANESSEIFENDGDSEGELCHFTKEQSPSKIPESNWCSDSGSTTHMTDQSTLLRGAMKKFKRRTIKVRGGKLYADYMGQVEMIVNGVSLLLENVLFVPGLGVNLLSSRKLCTEWNCLGNFSDKSMWFTNQNNEFIIQAAWS</sequence>
<comment type="caution">
    <text evidence="3">The sequence shown here is derived from an EMBL/GenBank/DDBJ whole genome shotgun (WGS) entry which is preliminary data.</text>
</comment>
<name>A0A2S4PLH9_9PEZI</name>
<feature type="compositionally biased region" description="Low complexity" evidence="1">
    <location>
        <begin position="168"/>
        <end position="178"/>
    </location>
</feature>
<feature type="region of interest" description="Disordered" evidence="1">
    <location>
        <begin position="140"/>
        <end position="215"/>
    </location>
</feature>
<evidence type="ECO:0000256" key="1">
    <source>
        <dbReference type="SAM" id="MobiDB-lite"/>
    </source>
</evidence>
<keyword evidence="4" id="KW-1185">Reference proteome</keyword>
<dbReference type="Proteomes" id="UP000237438">
    <property type="component" value="Unassembled WGS sequence"/>
</dbReference>
<evidence type="ECO:0000259" key="2">
    <source>
        <dbReference type="Pfam" id="PF22936"/>
    </source>
</evidence>
<evidence type="ECO:0000313" key="4">
    <source>
        <dbReference type="Proteomes" id="UP000237438"/>
    </source>
</evidence>
<accession>A0A2S4PLH9</accession>
<dbReference type="InterPro" id="IPR054722">
    <property type="entry name" value="PolX-like_BBD"/>
</dbReference>
<dbReference type="Pfam" id="PF22936">
    <property type="entry name" value="Pol_BBD"/>
    <property type="match status" value="1"/>
</dbReference>
<reference evidence="3 4" key="1">
    <citation type="submission" date="2017-10" db="EMBL/GenBank/DDBJ databases">
        <title>Development of genomic resources for the powdery mildew, Erysiphe pulchra.</title>
        <authorList>
            <person name="Wadl P.A."/>
            <person name="Mack B.M."/>
            <person name="Moore G."/>
            <person name="Beltz S.B."/>
        </authorList>
    </citation>
    <scope>NUCLEOTIDE SEQUENCE [LARGE SCALE GENOMIC DNA]</scope>
    <source>
        <strain evidence="3">Cflorida</strain>
    </source>
</reference>
<feature type="compositionally biased region" description="Basic residues" evidence="1">
    <location>
        <begin position="149"/>
        <end position="160"/>
    </location>
</feature>
<protein>
    <recommendedName>
        <fullName evidence="2">Retrovirus-related Pol polyprotein from transposon TNT 1-94-like beta-barrel domain-containing protein</fullName>
    </recommendedName>
</protein>
<dbReference type="STRING" id="225359.A0A2S4PLH9"/>
<dbReference type="AlphaFoldDB" id="A0A2S4PLH9"/>
<proteinExistence type="predicted"/>
<gene>
    <name evidence="3" type="ORF">EPUL_003570</name>
</gene>
<feature type="compositionally biased region" description="Acidic residues" evidence="1">
    <location>
        <begin position="179"/>
        <end position="189"/>
    </location>
</feature>
<dbReference type="EMBL" id="PEDP01002161">
    <property type="protein sequence ID" value="POS82871.1"/>
    <property type="molecule type" value="Genomic_DNA"/>
</dbReference>